<dbReference type="Proteomes" id="UP000606921">
    <property type="component" value="Unassembled WGS sequence"/>
</dbReference>
<evidence type="ECO:0000313" key="2">
    <source>
        <dbReference type="Proteomes" id="UP000606921"/>
    </source>
</evidence>
<accession>A0ABN7JM50</accession>
<protein>
    <submittedName>
        <fullName evidence="1">Nuclease</fullName>
    </submittedName>
</protein>
<dbReference type="EMBL" id="CABFWF030000011">
    <property type="protein sequence ID" value="CAD7036366.1"/>
    <property type="molecule type" value="Genomic_DNA"/>
</dbReference>
<keyword evidence="2" id="KW-1185">Reference proteome</keyword>
<organism evidence="1 2">
    <name type="scientific">Pseudorhizobium endolithicum</name>
    <dbReference type="NCBI Taxonomy" id="1191678"/>
    <lineage>
        <taxon>Bacteria</taxon>
        <taxon>Pseudomonadati</taxon>
        <taxon>Pseudomonadota</taxon>
        <taxon>Alphaproteobacteria</taxon>
        <taxon>Hyphomicrobiales</taxon>
        <taxon>Rhizobiaceae</taxon>
        <taxon>Rhizobium/Agrobacterium group</taxon>
        <taxon>Pseudorhizobium</taxon>
    </lineage>
</organism>
<sequence>MRTVEGNRIFLSASDLMRFMGCNHATTLDLSYMRGSGPVLRVSGDDFKLPRKLRDWWELEDFAAFRAEIEKTFKTDIPLAERSAWEDWFSRDKLEIARLTGEITAAEQEIDTLVYRLFKLTPDEIALLEASIEGTTDWTSSD</sequence>
<dbReference type="RefSeq" id="WP_142592533.1">
    <property type="nucleotide sequence ID" value="NZ_CABFWF030000011.1"/>
</dbReference>
<gene>
    <name evidence="1" type="ORF">REJC140_03526</name>
</gene>
<evidence type="ECO:0000313" key="1">
    <source>
        <dbReference type="EMBL" id="CAD7036366.1"/>
    </source>
</evidence>
<comment type="caution">
    <text evidence="1">The sequence shown here is derived from an EMBL/GenBank/DDBJ whole genome shotgun (WGS) entry which is preliminary data.</text>
</comment>
<proteinExistence type="predicted"/>
<reference evidence="1 2" key="1">
    <citation type="submission" date="2020-11" db="EMBL/GenBank/DDBJ databases">
        <authorList>
            <person name="Lassalle F."/>
        </authorList>
    </citation>
    <scope>NUCLEOTIDE SEQUENCE [LARGE SCALE GENOMIC DNA]</scope>
    <source>
        <strain evidence="1 2">JC140</strain>
    </source>
</reference>
<name>A0ABN7JM50_9HYPH</name>